<dbReference type="Pfam" id="PF00023">
    <property type="entry name" value="Ank"/>
    <property type="match status" value="1"/>
</dbReference>
<feature type="repeat" description="ANK" evidence="3">
    <location>
        <begin position="1310"/>
        <end position="1342"/>
    </location>
</feature>
<dbReference type="InterPro" id="IPR013087">
    <property type="entry name" value="Znf_C2H2_type"/>
</dbReference>
<feature type="repeat" description="ANK" evidence="3">
    <location>
        <begin position="1242"/>
        <end position="1275"/>
    </location>
</feature>
<keyword evidence="1" id="KW-0677">Repeat</keyword>
<sequence>MASPQTPVSDLTRACISKFERCLQSRNITQKENLENRMADLSLWADGVGALAKQSASLDWRFRSRPEDLQLVKALLSMLGRFLDEYADIAETNGPIDDALSSIDAMIENLALIGVAVRRTGRTSRVQKADQKFNREMHSELRQHLECILLLRPSANGHKALDNSELTVVQKRLVDANLRRRNRFLRAHQHSRYLGNHQLEPSAPIEISISVPVPVSGNMTQGSLGPKQSPLPLPMTPRPIKGQGADVAGFSTASTAEGALQYIQDRSSGKEVAKTQITSLAADADYPRPPASASKFGHKVFRCPCCCQTLPNADTAEWRKHLVEDISPYTCIVEACPTPHLLFTTQKEWKKHIENDHPPQWQCPLCEDQDSNFPLVGEIVAHFRSHHADELSKDSLATLLSGSAVHCMGITECPLCTSSGPEDSPQLVDHVLRHVHDFSLRSLPWDRSDAKDLTNCVGTYKLPEGSENVAWLLNWLEKTELDPGASNELQLANFERSGHFGPESEPEDPAGGFDYGQDNYFADNPGDASTKAATDDQESRNLSSLPSGTGNSQTSSRSAVIDTEASTGDSTSESKRQENLQEAPLEGKSAIIQWLSKLCPEDHSSEINSLSPQRTPGTGQWFLDSVDFQAWLDQSKQILFCHGMPGAGKSMIASLVVDNLSQRRQGSTFESFGMAHMFFRRGSNYQDADQLLVHMLYQLTREDQSIPYSIQALYEQHSAKNTSPSTTEILSSLKAVATNFSRVFVVVDSIDAYVESLCRRDLGDDDFLSYLLELQRDAGVNLFVTSRFILPNVPRDATTLEIRATDEDLKLYIRSYIDNLSPDIRIHLPARDEIEVAILSVSDGMFSLAGTCLSLLGRQTSAGAIGRLLAGFVEREARFLSVLGSMLLDYQYRGIMNETKACQAYGGSYRGDDGVRRWASRVFNMEALAWIVYAKRPLTWLEIRYSILFDTGVYDDPEVDGYGDPLPVIRTMVSGCRGLVVADEESRIIRCVHYTVQDYLTRTEASWYPDAEVAITTTCVKYLSLEFFESGPDETNAELEERLRRWPLYDYAARYWGQHAGYSPTGPLLDCIMKFLRDEAKVEASAQAIFTPKDSLSQLRYIQGFLKRWTGFHLAAYFGIITAIKSLYDEGMSPNLVDQDEQPPLSIAAAQGHVDAVNILLEYAGLDINRPDIHKRTPLHLAAMSGHEAVVKILLGSAGVMVNCTDYEKWTPLSLACVGRHAGVVKALLENHNIDVNLPNLRSWTPLHLAAVSGVEAVVLTLLEFPGVEVNPKDNAQQTPLSLAAAYGYEDVVKLLLDSEHIDINWPDFVKRTPLHLAAANGYASVVQLLIERGAGINARDGNGETPLMSAASNGHKATVKILLDNGAPVRLRDKHGQTSLSLAASNGHHYIVQLLNDYERNID</sequence>
<dbReference type="InterPro" id="IPR027417">
    <property type="entry name" value="P-loop_NTPase"/>
</dbReference>
<evidence type="ECO:0000256" key="3">
    <source>
        <dbReference type="PROSITE-ProRule" id="PRU00023"/>
    </source>
</evidence>
<comment type="caution">
    <text evidence="6">The sequence shown here is derived from an EMBL/GenBank/DDBJ whole genome shotgun (WGS) entry which is preliminary data.</text>
</comment>
<feature type="repeat" description="ANK" evidence="3">
    <location>
        <begin position="1343"/>
        <end position="1375"/>
    </location>
</feature>
<dbReference type="PANTHER" id="PTHR24198:SF165">
    <property type="entry name" value="ANKYRIN REPEAT-CONTAINING PROTEIN-RELATED"/>
    <property type="match status" value="1"/>
</dbReference>
<feature type="repeat" description="ANK" evidence="3">
    <location>
        <begin position="1376"/>
        <end position="1404"/>
    </location>
</feature>
<evidence type="ECO:0000313" key="6">
    <source>
        <dbReference type="EMBL" id="KAK6359883.1"/>
    </source>
</evidence>
<name>A0AAV9VFM9_9PEZI</name>
<protein>
    <recommendedName>
        <fullName evidence="5">C2H2-type domain-containing protein</fullName>
    </recommendedName>
</protein>
<feature type="domain" description="C2H2-type" evidence="5">
    <location>
        <begin position="411"/>
        <end position="434"/>
    </location>
</feature>
<dbReference type="Gene3D" id="1.25.40.20">
    <property type="entry name" value="Ankyrin repeat-containing domain"/>
    <property type="match status" value="3"/>
</dbReference>
<feature type="domain" description="C2H2-type" evidence="5">
    <location>
        <begin position="361"/>
        <end position="386"/>
    </location>
</feature>
<dbReference type="EMBL" id="JAVHNQ010000001">
    <property type="protein sequence ID" value="KAK6359883.1"/>
    <property type="molecule type" value="Genomic_DNA"/>
</dbReference>
<dbReference type="SMART" id="SM00355">
    <property type="entry name" value="ZnF_C2H2"/>
    <property type="match status" value="3"/>
</dbReference>
<feature type="compositionally biased region" description="Polar residues" evidence="4">
    <location>
        <begin position="540"/>
        <end position="571"/>
    </location>
</feature>
<dbReference type="SUPFAM" id="SSF52540">
    <property type="entry name" value="P-loop containing nucleoside triphosphate hydrolases"/>
    <property type="match status" value="1"/>
</dbReference>
<keyword evidence="2 3" id="KW-0040">ANK repeat</keyword>
<feature type="domain" description="C2H2-type" evidence="5">
    <location>
        <begin position="329"/>
        <end position="357"/>
    </location>
</feature>
<dbReference type="InterPro" id="IPR002110">
    <property type="entry name" value="Ankyrin_rpt"/>
</dbReference>
<reference evidence="6 7" key="1">
    <citation type="submission" date="2019-10" db="EMBL/GenBank/DDBJ databases">
        <authorList>
            <person name="Palmer J.M."/>
        </authorList>
    </citation>
    <scope>NUCLEOTIDE SEQUENCE [LARGE SCALE GENOMIC DNA]</scope>
    <source>
        <strain evidence="6 7">TWF696</strain>
    </source>
</reference>
<evidence type="ECO:0000256" key="2">
    <source>
        <dbReference type="ARBA" id="ARBA00023043"/>
    </source>
</evidence>
<dbReference type="Pfam" id="PF13637">
    <property type="entry name" value="Ank_4"/>
    <property type="match status" value="1"/>
</dbReference>
<dbReference type="InterPro" id="IPR036770">
    <property type="entry name" value="Ankyrin_rpt-contain_sf"/>
</dbReference>
<evidence type="ECO:0000259" key="5">
    <source>
        <dbReference type="SMART" id="SM00355"/>
    </source>
</evidence>
<feature type="region of interest" description="Disordered" evidence="4">
    <location>
        <begin position="497"/>
        <end position="585"/>
    </location>
</feature>
<evidence type="ECO:0000313" key="7">
    <source>
        <dbReference type="Proteomes" id="UP001375240"/>
    </source>
</evidence>
<dbReference type="Proteomes" id="UP001375240">
    <property type="component" value="Unassembled WGS sequence"/>
</dbReference>
<dbReference type="PROSITE" id="PS50088">
    <property type="entry name" value="ANK_REPEAT"/>
    <property type="match status" value="5"/>
</dbReference>
<gene>
    <name evidence="6" type="ORF">TWF696_001012</name>
</gene>
<dbReference type="PROSITE" id="PS50297">
    <property type="entry name" value="ANK_REP_REGION"/>
    <property type="match status" value="4"/>
</dbReference>
<keyword evidence="7" id="KW-1185">Reference proteome</keyword>
<dbReference type="Pfam" id="PF24883">
    <property type="entry name" value="NPHP3_N"/>
    <property type="match status" value="1"/>
</dbReference>
<dbReference type="SMART" id="SM00248">
    <property type="entry name" value="ANK"/>
    <property type="match status" value="9"/>
</dbReference>
<dbReference type="PANTHER" id="PTHR24198">
    <property type="entry name" value="ANKYRIN REPEAT AND PROTEIN KINASE DOMAIN-CONTAINING PROTEIN"/>
    <property type="match status" value="1"/>
</dbReference>
<evidence type="ECO:0000256" key="1">
    <source>
        <dbReference type="ARBA" id="ARBA00022737"/>
    </source>
</evidence>
<dbReference type="Pfam" id="PF12796">
    <property type="entry name" value="Ank_2"/>
    <property type="match status" value="2"/>
</dbReference>
<organism evidence="6 7">
    <name type="scientific">Orbilia brochopaga</name>
    <dbReference type="NCBI Taxonomy" id="3140254"/>
    <lineage>
        <taxon>Eukaryota</taxon>
        <taxon>Fungi</taxon>
        <taxon>Dikarya</taxon>
        <taxon>Ascomycota</taxon>
        <taxon>Pezizomycotina</taxon>
        <taxon>Orbiliomycetes</taxon>
        <taxon>Orbiliales</taxon>
        <taxon>Orbiliaceae</taxon>
        <taxon>Orbilia</taxon>
    </lineage>
</organism>
<dbReference type="SUPFAM" id="SSF48403">
    <property type="entry name" value="Ankyrin repeat"/>
    <property type="match status" value="1"/>
</dbReference>
<dbReference type="PRINTS" id="PR01415">
    <property type="entry name" value="ANKYRIN"/>
</dbReference>
<dbReference type="InterPro" id="IPR056884">
    <property type="entry name" value="NPHP3-like_N"/>
</dbReference>
<dbReference type="Gene3D" id="3.40.50.300">
    <property type="entry name" value="P-loop containing nucleotide triphosphate hydrolases"/>
    <property type="match status" value="1"/>
</dbReference>
<feature type="repeat" description="ANK" evidence="3">
    <location>
        <begin position="1174"/>
        <end position="1195"/>
    </location>
</feature>
<proteinExistence type="predicted"/>
<accession>A0AAV9VFM9</accession>
<evidence type="ECO:0000256" key="4">
    <source>
        <dbReference type="SAM" id="MobiDB-lite"/>
    </source>
</evidence>